<proteinExistence type="predicted"/>
<name>A0ABP8DJB7_9ACTN</name>
<feature type="compositionally biased region" description="Low complexity" evidence="1">
    <location>
        <begin position="189"/>
        <end position="204"/>
    </location>
</feature>
<feature type="region of interest" description="Disordered" evidence="1">
    <location>
        <begin position="181"/>
        <end position="204"/>
    </location>
</feature>
<dbReference type="RefSeq" id="WP_345134234.1">
    <property type="nucleotide sequence ID" value="NZ_BAABAT010000026.1"/>
</dbReference>
<dbReference type="EMBL" id="BAABAT010000026">
    <property type="protein sequence ID" value="GAA4257236.1"/>
    <property type="molecule type" value="Genomic_DNA"/>
</dbReference>
<keyword evidence="3" id="KW-0413">Isomerase</keyword>
<dbReference type="PANTHER" id="PTHR40758">
    <property type="entry name" value="CONSERVED PROTEIN"/>
    <property type="match status" value="1"/>
</dbReference>
<dbReference type="Pfam" id="PF11716">
    <property type="entry name" value="MDMPI_N"/>
    <property type="match status" value="1"/>
</dbReference>
<evidence type="ECO:0000313" key="4">
    <source>
        <dbReference type="Proteomes" id="UP001500620"/>
    </source>
</evidence>
<protein>
    <submittedName>
        <fullName evidence="3">Maleylpyruvate isomerase family mycothiol-dependent enzyme</fullName>
    </submittedName>
</protein>
<reference evidence="4" key="1">
    <citation type="journal article" date="2019" name="Int. J. Syst. Evol. Microbiol.">
        <title>The Global Catalogue of Microorganisms (GCM) 10K type strain sequencing project: providing services to taxonomists for standard genome sequencing and annotation.</title>
        <authorList>
            <consortium name="The Broad Institute Genomics Platform"/>
            <consortium name="The Broad Institute Genome Sequencing Center for Infectious Disease"/>
            <person name="Wu L."/>
            <person name="Ma J."/>
        </authorList>
    </citation>
    <scope>NUCLEOTIDE SEQUENCE [LARGE SCALE GENOMIC DNA]</scope>
    <source>
        <strain evidence="4">JCM 17441</strain>
    </source>
</reference>
<sequence length="286" mass="31058">MERSRLLQCLAADYMRLREVAGTGLNAQVPSCPGWTVSDLVRHVGQVYLHKALVMQTGAWPDPWPPKDTVTEDPIALLDRSYGALTHEFSRRGDTDRALTWHDPDQTVKFWIRRMAQESVIHRLDAELAHDLESAPIPVDLAVDGIDEVLRVMVDYGSHAWHEDLTDLLATAKGRTVRVQAPLTPSPADPAASADGSPAPATTPAWLVRIDPEGATVTALASPAASAAAATQTTPDAVVTGSPADLLRWLWSRESTPTTDAHPPIRVDGDEEAINELQALLRALTQ</sequence>
<evidence type="ECO:0000313" key="3">
    <source>
        <dbReference type="EMBL" id="GAA4257236.1"/>
    </source>
</evidence>
<dbReference type="GO" id="GO:0016853">
    <property type="term" value="F:isomerase activity"/>
    <property type="evidence" value="ECO:0007669"/>
    <property type="project" value="UniProtKB-KW"/>
</dbReference>
<dbReference type="InterPro" id="IPR024344">
    <property type="entry name" value="MDMPI_metal-binding"/>
</dbReference>
<accession>A0ABP8DJB7</accession>
<dbReference type="InterPro" id="IPR034660">
    <property type="entry name" value="DinB/YfiT-like"/>
</dbReference>
<organism evidence="3 4">
    <name type="scientific">Dactylosporangium darangshiense</name>
    <dbReference type="NCBI Taxonomy" id="579108"/>
    <lineage>
        <taxon>Bacteria</taxon>
        <taxon>Bacillati</taxon>
        <taxon>Actinomycetota</taxon>
        <taxon>Actinomycetes</taxon>
        <taxon>Micromonosporales</taxon>
        <taxon>Micromonosporaceae</taxon>
        <taxon>Dactylosporangium</taxon>
    </lineage>
</organism>
<gene>
    <name evidence="3" type="ORF">GCM10022255_073290</name>
</gene>
<comment type="caution">
    <text evidence="3">The sequence shown here is derived from an EMBL/GenBank/DDBJ whole genome shotgun (WGS) entry which is preliminary data.</text>
</comment>
<dbReference type="Proteomes" id="UP001500620">
    <property type="component" value="Unassembled WGS sequence"/>
</dbReference>
<keyword evidence="4" id="KW-1185">Reference proteome</keyword>
<dbReference type="SUPFAM" id="SSF109854">
    <property type="entry name" value="DinB/YfiT-like putative metalloenzymes"/>
    <property type="match status" value="1"/>
</dbReference>
<evidence type="ECO:0000259" key="2">
    <source>
        <dbReference type="Pfam" id="PF11716"/>
    </source>
</evidence>
<evidence type="ECO:0000256" key="1">
    <source>
        <dbReference type="SAM" id="MobiDB-lite"/>
    </source>
</evidence>
<feature type="domain" description="Mycothiol-dependent maleylpyruvate isomerase metal-binding" evidence="2">
    <location>
        <begin position="17"/>
        <end position="126"/>
    </location>
</feature>
<dbReference type="PANTHER" id="PTHR40758:SF1">
    <property type="entry name" value="CONSERVED PROTEIN"/>
    <property type="match status" value="1"/>
</dbReference>